<feature type="domain" description="SPOR" evidence="3">
    <location>
        <begin position="141"/>
        <end position="219"/>
    </location>
</feature>
<proteinExistence type="predicted"/>
<dbReference type="Gene3D" id="3.30.70.1070">
    <property type="entry name" value="Sporulation related repeat"/>
    <property type="match status" value="1"/>
</dbReference>
<feature type="region of interest" description="Disordered" evidence="1">
    <location>
        <begin position="91"/>
        <end position="142"/>
    </location>
</feature>
<protein>
    <submittedName>
        <fullName evidence="4">Sporulation related domain-containing protein</fullName>
    </submittedName>
</protein>
<dbReference type="PROSITE" id="PS51724">
    <property type="entry name" value="SPOR"/>
    <property type="match status" value="1"/>
</dbReference>
<dbReference type="InterPro" id="IPR007730">
    <property type="entry name" value="SPOR-like_dom"/>
</dbReference>
<dbReference type="InterPro" id="IPR036680">
    <property type="entry name" value="SPOR-like_sf"/>
</dbReference>
<keyword evidence="2" id="KW-1133">Transmembrane helix</keyword>
<reference evidence="5" key="1">
    <citation type="submission" date="2017-01" db="EMBL/GenBank/DDBJ databases">
        <authorList>
            <person name="Varghese N."/>
            <person name="Submissions S."/>
        </authorList>
    </citation>
    <scope>NUCLEOTIDE SEQUENCE [LARGE SCALE GENOMIC DNA]</scope>
    <source>
        <strain evidence="5">DSM 21768</strain>
    </source>
</reference>
<evidence type="ECO:0000313" key="5">
    <source>
        <dbReference type="Proteomes" id="UP000187495"/>
    </source>
</evidence>
<keyword evidence="5" id="KW-1185">Reference proteome</keyword>
<feature type="transmembrane region" description="Helical" evidence="2">
    <location>
        <begin position="22"/>
        <end position="44"/>
    </location>
</feature>
<dbReference type="RefSeq" id="WP_076554898.1">
    <property type="nucleotide sequence ID" value="NZ_FTNU01000004.1"/>
</dbReference>
<evidence type="ECO:0000313" key="4">
    <source>
        <dbReference type="EMBL" id="SIR85595.1"/>
    </source>
</evidence>
<dbReference type="AlphaFoldDB" id="A0A1N7ECF7"/>
<evidence type="ECO:0000256" key="1">
    <source>
        <dbReference type="SAM" id="MobiDB-lite"/>
    </source>
</evidence>
<organism evidence="4 5">
    <name type="scientific">Moraxella cuniculi DSM 21768</name>
    <dbReference type="NCBI Taxonomy" id="1122245"/>
    <lineage>
        <taxon>Bacteria</taxon>
        <taxon>Pseudomonadati</taxon>
        <taxon>Pseudomonadota</taxon>
        <taxon>Gammaproteobacteria</taxon>
        <taxon>Moraxellales</taxon>
        <taxon>Moraxellaceae</taxon>
        <taxon>Moraxella</taxon>
    </lineage>
</organism>
<feature type="compositionally biased region" description="Basic and acidic residues" evidence="1">
    <location>
        <begin position="112"/>
        <end position="122"/>
    </location>
</feature>
<sequence length="219" mass="23452">MTPKSHNQPAVTAISSDAEPKFSWSGITILVGLLLAAIAGWLFFGSSSAPAPQPEAATTAYDKQEPMVFEFYEVLPNQKFQSIPEGVSIQQHKASSLPAPTTDLVIGSTAKSSDDTAAKSDDTPVGTTPDQESDRGIAQNKPTQGDYILQIKSYRKAEEADIKRAEVLMAGVDAVVIRRTTKDGISIYQVISTPMNEAEASAASVRLRNNGIDSLIIKQ</sequence>
<dbReference type="SUPFAM" id="SSF110997">
    <property type="entry name" value="Sporulation related repeat"/>
    <property type="match status" value="1"/>
</dbReference>
<dbReference type="STRING" id="34061.B0189_07100"/>
<dbReference type="EMBL" id="FTNU01000004">
    <property type="protein sequence ID" value="SIR85595.1"/>
    <property type="molecule type" value="Genomic_DNA"/>
</dbReference>
<evidence type="ECO:0000259" key="3">
    <source>
        <dbReference type="PROSITE" id="PS51724"/>
    </source>
</evidence>
<dbReference type="Pfam" id="PF05036">
    <property type="entry name" value="SPOR"/>
    <property type="match status" value="1"/>
</dbReference>
<name>A0A1N7ECF7_9GAMM</name>
<gene>
    <name evidence="4" type="ORF">SAMN02745664_10435</name>
</gene>
<dbReference type="GO" id="GO:0042834">
    <property type="term" value="F:peptidoglycan binding"/>
    <property type="evidence" value="ECO:0007669"/>
    <property type="project" value="InterPro"/>
</dbReference>
<evidence type="ECO:0000256" key="2">
    <source>
        <dbReference type="SAM" id="Phobius"/>
    </source>
</evidence>
<keyword evidence="2" id="KW-0812">Transmembrane</keyword>
<dbReference type="Proteomes" id="UP000187495">
    <property type="component" value="Unassembled WGS sequence"/>
</dbReference>
<accession>A0A1N7ECF7</accession>
<keyword evidence="2" id="KW-0472">Membrane</keyword>